<comment type="caution">
    <text evidence="8">The sequence shown here is derived from an EMBL/GenBank/DDBJ whole genome shotgun (WGS) entry which is preliminary data.</text>
</comment>
<dbReference type="GO" id="GO:0042177">
    <property type="term" value="P:negative regulation of protein catabolic process"/>
    <property type="evidence" value="ECO:0007669"/>
    <property type="project" value="TreeGrafter"/>
</dbReference>
<evidence type="ECO:0000256" key="5">
    <source>
        <dbReference type="ARBA" id="ARBA00037173"/>
    </source>
</evidence>
<dbReference type="GO" id="GO:0004586">
    <property type="term" value="F:ornithine decarboxylase activity"/>
    <property type="evidence" value="ECO:0007669"/>
    <property type="project" value="TreeGrafter"/>
</dbReference>
<evidence type="ECO:0000256" key="3">
    <source>
        <dbReference type="ARBA" id="ARBA00022898"/>
    </source>
</evidence>
<dbReference type="GO" id="GO:0042978">
    <property type="term" value="F:ornithine decarboxylase activator activity"/>
    <property type="evidence" value="ECO:0007669"/>
    <property type="project" value="TreeGrafter"/>
</dbReference>
<feature type="domain" description="Orn/DAP/Arg decarboxylase 2 N-terminal" evidence="7">
    <location>
        <begin position="48"/>
        <end position="276"/>
    </location>
</feature>
<keyword evidence="4" id="KW-0456">Lyase</keyword>
<dbReference type="PANTHER" id="PTHR11482:SF7">
    <property type="entry name" value="ANTIZYME INHIBITOR 1"/>
    <property type="match status" value="1"/>
</dbReference>
<dbReference type="GO" id="GO:0033387">
    <property type="term" value="P:putrescine biosynthetic process from arginine, via ornithine"/>
    <property type="evidence" value="ECO:0007669"/>
    <property type="project" value="TreeGrafter"/>
</dbReference>
<comment type="function">
    <text evidence="5">Catalyzes the first and rate-limiting step of polyamine biosynthesis that converts ornithine into putrescine, which is the precursor for the polyamines, spermidine and spermine. Polyamines are essential for cell proliferation and are implicated in cellular processes, ranging from DNA replication to apoptosis.</text>
</comment>
<name>A0A9Q1E8U3_SYNKA</name>
<dbReference type="Gene3D" id="3.20.20.10">
    <property type="entry name" value="Alanine racemase"/>
    <property type="match status" value="1"/>
</dbReference>
<evidence type="ECO:0000313" key="9">
    <source>
        <dbReference type="Proteomes" id="UP001152622"/>
    </source>
</evidence>
<protein>
    <recommendedName>
        <fullName evidence="7">Orn/DAP/Arg decarboxylase 2 N-terminal domain-containing protein</fullName>
    </recommendedName>
</protein>
<reference evidence="8" key="1">
    <citation type="journal article" date="2023" name="Science">
        <title>Genome structures resolve the early diversification of teleost fishes.</title>
        <authorList>
            <person name="Parey E."/>
            <person name="Louis A."/>
            <person name="Montfort J."/>
            <person name="Bouchez O."/>
            <person name="Roques C."/>
            <person name="Iampietro C."/>
            <person name="Lluch J."/>
            <person name="Castinel A."/>
            <person name="Donnadieu C."/>
            <person name="Desvignes T."/>
            <person name="Floi Bucao C."/>
            <person name="Jouanno E."/>
            <person name="Wen M."/>
            <person name="Mejri S."/>
            <person name="Dirks R."/>
            <person name="Jansen H."/>
            <person name="Henkel C."/>
            <person name="Chen W.J."/>
            <person name="Zahm M."/>
            <person name="Cabau C."/>
            <person name="Klopp C."/>
            <person name="Thompson A.W."/>
            <person name="Robinson-Rechavi M."/>
            <person name="Braasch I."/>
            <person name="Lecointre G."/>
            <person name="Bobe J."/>
            <person name="Postlethwait J.H."/>
            <person name="Berthelot C."/>
            <person name="Roest Crollius H."/>
            <person name="Guiguen Y."/>
        </authorList>
    </citation>
    <scope>NUCLEOTIDE SEQUENCE</scope>
    <source>
        <strain evidence="8">WJC10195</strain>
    </source>
</reference>
<dbReference type="Pfam" id="PF02784">
    <property type="entry name" value="Orn_Arg_deC_N"/>
    <property type="match status" value="1"/>
</dbReference>
<dbReference type="Proteomes" id="UP001152622">
    <property type="component" value="Chromosome 21"/>
</dbReference>
<dbReference type="GO" id="GO:1902269">
    <property type="term" value="P:positive regulation of polyamine transmembrane transport"/>
    <property type="evidence" value="ECO:0007669"/>
    <property type="project" value="TreeGrafter"/>
</dbReference>
<dbReference type="EMBL" id="JAINUF010000021">
    <property type="protein sequence ID" value="KAJ8334325.1"/>
    <property type="molecule type" value="Genomic_DNA"/>
</dbReference>
<comment type="cofactor">
    <cofactor evidence="1 6">
        <name>pyridoxal 5'-phosphate</name>
        <dbReference type="ChEBI" id="CHEBI:597326"/>
    </cofactor>
</comment>
<dbReference type="InterPro" id="IPR009006">
    <property type="entry name" value="Ala_racemase/Decarboxylase_C"/>
</dbReference>
<dbReference type="PRINTS" id="PR01182">
    <property type="entry name" value="ORNDCRBXLASE"/>
</dbReference>
<keyword evidence="3 6" id="KW-0663">Pyridoxal phosphate</keyword>
<dbReference type="InterPro" id="IPR022644">
    <property type="entry name" value="De-COase2_N"/>
</dbReference>
<evidence type="ECO:0000259" key="7">
    <source>
        <dbReference type="Pfam" id="PF02784"/>
    </source>
</evidence>
<dbReference type="InterPro" id="IPR002433">
    <property type="entry name" value="Orn_de-COase"/>
</dbReference>
<evidence type="ECO:0000256" key="4">
    <source>
        <dbReference type="ARBA" id="ARBA00023239"/>
    </source>
</evidence>
<evidence type="ECO:0000256" key="6">
    <source>
        <dbReference type="PIRSR" id="PIRSR600183-50"/>
    </source>
</evidence>
<dbReference type="SUPFAM" id="SSF51419">
    <property type="entry name" value="PLP-binding barrel"/>
    <property type="match status" value="1"/>
</dbReference>
<dbReference type="GO" id="GO:0005737">
    <property type="term" value="C:cytoplasm"/>
    <property type="evidence" value="ECO:0007669"/>
    <property type="project" value="TreeGrafter"/>
</dbReference>
<accession>A0A9Q1E8U3</accession>
<evidence type="ECO:0000256" key="1">
    <source>
        <dbReference type="ARBA" id="ARBA00001933"/>
    </source>
</evidence>
<evidence type="ECO:0000313" key="8">
    <source>
        <dbReference type="EMBL" id="KAJ8334325.1"/>
    </source>
</evidence>
<feature type="modified residue" description="N6-(pyridoxal phosphate)lysine" evidence="6">
    <location>
        <position position="69"/>
    </location>
</feature>
<proteinExistence type="inferred from homology"/>
<dbReference type="PANTHER" id="PTHR11482">
    <property type="entry name" value="ARGININE/DIAMINOPIMELATE/ORNITHINE DECARBOXYLASE"/>
    <property type="match status" value="1"/>
</dbReference>
<dbReference type="InterPro" id="IPR000183">
    <property type="entry name" value="Orn/DAP/Arg_de-COase"/>
</dbReference>
<evidence type="ECO:0000256" key="2">
    <source>
        <dbReference type="ARBA" id="ARBA00008872"/>
    </source>
</evidence>
<sequence length="429" mass="47202">MKGLSDEPHYTIDVLEGGVTLGNVIDDHIYEQELAERNAFFVADLGVLMRQHVLWQTHMPRVRPFYTLKCNSSPAVIQVLAALGTGFVCANKGEVALVESCGVDPENIIYGGAYKQLSHIKHAAKAGVDLLVCDSEMELRKIARCHLGARLLLQVATAGSQEEMSMTFGCTLKSCRNLLQCAKLLGLQVVGAKFNVPVTCSNPQAYHHAMSDTRCVFDMGEELGFNMTVLDIGVGLGGPELQLEQIEAAIQPLLDIYFPPLSGVEVVAELGSYYVSSSFTLAVNIMGKEVLRQDPGELSPNSKPEFLYYMNEGVYGSFANKLLEDTIPEPLVHKKSLRLEETVFPSSLWGPSCDGLDQVVEHCLLPELSMGDWLIFNNMGANSLGESCTAVQKPPVYYIISADDWYEMQEAGITLNTNMNNLLLVPYWH</sequence>
<dbReference type="FunFam" id="3.20.20.10:FF:000005">
    <property type="entry name" value="Ornithine decarboxylase"/>
    <property type="match status" value="1"/>
</dbReference>
<dbReference type="AlphaFoldDB" id="A0A9Q1E8U3"/>
<comment type="similarity">
    <text evidence="2">Belongs to the Orn/Lys/Arg decarboxylase class-II family.</text>
</comment>
<feature type="active site" description="Proton donor" evidence="6">
    <location>
        <position position="353"/>
    </location>
</feature>
<keyword evidence="9" id="KW-1185">Reference proteome</keyword>
<organism evidence="8 9">
    <name type="scientific">Synaphobranchus kaupii</name>
    <name type="common">Kaup's arrowtooth eel</name>
    <dbReference type="NCBI Taxonomy" id="118154"/>
    <lineage>
        <taxon>Eukaryota</taxon>
        <taxon>Metazoa</taxon>
        <taxon>Chordata</taxon>
        <taxon>Craniata</taxon>
        <taxon>Vertebrata</taxon>
        <taxon>Euteleostomi</taxon>
        <taxon>Actinopterygii</taxon>
        <taxon>Neopterygii</taxon>
        <taxon>Teleostei</taxon>
        <taxon>Anguilliformes</taxon>
        <taxon>Synaphobranchidae</taxon>
        <taxon>Synaphobranchus</taxon>
    </lineage>
</organism>
<dbReference type="SUPFAM" id="SSF50621">
    <property type="entry name" value="Alanine racemase C-terminal domain-like"/>
    <property type="match status" value="1"/>
</dbReference>
<dbReference type="InterPro" id="IPR029066">
    <property type="entry name" value="PLP-binding_barrel"/>
</dbReference>
<dbReference type="OrthoDB" id="5034579at2759"/>
<gene>
    <name evidence="8" type="ORF">SKAU_G00399640</name>
</gene>
<dbReference type="PRINTS" id="PR01179">
    <property type="entry name" value="ODADCRBXLASE"/>
</dbReference>
<dbReference type="Gene3D" id="2.40.37.10">
    <property type="entry name" value="Lyase, Ornithine Decarboxylase, Chain A, domain 1"/>
    <property type="match status" value="1"/>
</dbReference>